<feature type="transmembrane region" description="Helical" evidence="6">
    <location>
        <begin position="73"/>
        <end position="90"/>
    </location>
</feature>
<feature type="transmembrane region" description="Helical" evidence="6">
    <location>
        <begin position="199"/>
        <end position="218"/>
    </location>
</feature>
<feature type="transmembrane region" description="Helical" evidence="6">
    <location>
        <begin position="230"/>
        <end position="253"/>
    </location>
</feature>
<comment type="caution">
    <text evidence="7">The sequence shown here is derived from an EMBL/GenBank/DDBJ whole genome shotgun (WGS) entry which is preliminary data.</text>
</comment>
<comment type="subcellular location">
    <subcellularLocation>
        <location evidence="1">Membrane</location>
        <topology evidence="1">Multi-pass membrane protein</topology>
    </subcellularLocation>
</comment>
<dbReference type="GeneID" id="81386858"/>
<dbReference type="SUPFAM" id="SSF103473">
    <property type="entry name" value="MFS general substrate transporter"/>
    <property type="match status" value="1"/>
</dbReference>
<evidence type="ECO:0000256" key="2">
    <source>
        <dbReference type="ARBA" id="ARBA00022692"/>
    </source>
</evidence>
<feature type="transmembrane region" description="Helical" evidence="6">
    <location>
        <begin position="553"/>
        <end position="572"/>
    </location>
</feature>
<feature type="compositionally biased region" description="Basic and acidic residues" evidence="5">
    <location>
        <begin position="48"/>
        <end position="57"/>
    </location>
</feature>
<reference evidence="7" key="1">
    <citation type="submission" date="2022-11" db="EMBL/GenBank/DDBJ databases">
        <authorList>
            <person name="Petersen C."/>
        </authorList>
    </citation>
    <scope>NUCLEOTIDE SEQUENCE</scope>
    <source>
        <strain evidence="7">IBT 23319</strain>
    </source>
</reference>
<dbReference type="PANTHER" id="PTHR23501">
    <property type="entry name" value="MAJOR FACILITATOR SUPERFAMILY"/>
    <property type="match status" value="1"/>
</dbReference>
<dbReference type="OrthoDB" id="2241241at2759"/>
<dbReference type="PANTHER" id="PTHR23501:SF200">
    <property type="entry name" value="TRANSPORTER, PUTATIVE (AFU_ORTHOLOGUE AFUA_3G01360)-RELATED"/>
    <property type="match status" value="1"/>
</dbReference>
<keyword evidence="2 6" id="KW-0812">Transmembrane</keyword>
<feature type="transmembrane region" description="Helical" evidence="6">
    <location>
        <begin position="273"/>
        <end position="298"/>
    </location>
</feature>
<feature type="transmembrane region" description="Helical" evidence="6">
    <location>
        <begin position="389"/>
        <end position="407"/>
    </location>
</feature>
<dbReference type="EMBL" id="JAPQKT010000008">
    <property type="protein sequence ID" value="KAJ5222533.1"/>
    <property type="molecule type" value="Genomic_DNA"/>
</dbReference>
<accession>A0A9W9NPM1</accession>
<dbReference type="InterPro" id="IPR036259">
    <property type="entry name" value="MFS_trans_sf"/>
</dbReference>
<evidence type="ECO:0000256" key="1">
    <source>
        <dbReference type="ARBA" id="ARBA00004141"/>
    </source>
</evidence>
<gene>
    <name evidence="7" type="ORF">N7469_008773</name>
</gene>
<protein>
    <submittedName>
        <fullName evidence="7">Siderochrome-iron transporter</fullName>
    </submittedName>
</protein>
<feature type="transmembrane region" description="Helical" evidence="6">
    <location>
        <begin position="348"/>
        <end position="369"/>
    </location>
</feature>
<dbReference type="Proteomes" id="UP001147733">
    <property type="component" value="Unassembled WGS sequence"/>
</dbReference>
<feature type="region of interest" description="Disordered" evidence="5">
    <location>
        <begin position="1"/>
        <end position="58"/>
    </location>
</feature>
<feature type="transmembrane region" description="Helical" evidence="6">
    <location>
        <begin position="310"/>
        <end position="328"/>
    </location>
</feature>
<dbReference type="GO" id="GO:0015343">
    <property type="term" value="F:siderophore-iron transmembrane transporter activity"/>
    <property type="evidence" value="ECO:0007669"/>
    <property type="project" value="TreeGrafter"/>
</dbReference>
<dbReference type="GO" id="GO:0005886">
    <property type="term" value="C:plasma membrane"/>
    <property type="evidence" value="ECO:0007669"/>
    <property type="project" value="TreeGrafter"/>
</dbReference>
<feature type="transmembrane region" description="Helical" evidence="6">
    <location>
        <begin position="477"/>
        <end position="500"/>
    </location>
</feature>
<keyword evidence="4 6" id="KW-0472">Membrane</keyword>
<dbReference type="Gene3D" id="1.20.1250.20">
    <property type="entry name" value="MFS general substrate transporter like domains"/>
    <property type="match status" value="2"/>
</dbReference>
<feature type="transmembrane region" description="Helical" evidence="6">
    <location>
        <begin position="414"/>
        <end position="431"/>
    </location>
</feature>
<name>A0A9W9NPM1_PENCI</name>
<evidence type="ECO:0000256" key="6">
    <source>
        <dbReference type="SAM" id="Phobius"/>
    </source>
</evidence>
<organism evidence="7 8">
    <name type="scientific">Penicillium citrinum</name>
    <dbReference type="NCBI Taxonomy" id="5077"/>
    <lineage>
        <taxon>Eukaryota</taxon>
        <taxon>Fungi</taxon>
        <taxon>Dikarya</taxon>
        <taxon>Ascomycota</taxon>
        <taxon>Pezizomycotina</taxon>
        <taxon>Eurotiomycetes</taxon>
        <taxon>Eurotiomycetidae</taxon>
        <taxon>Eurotiales</taxon>
        <taxon>Aspergillaceae</taxon>
        <taxon>Penicillium</taxon>
    </lineage>
</organism>
<evidence type="ECO:0000256" key="3">
    <source>
        <dbReference type="ARBA" id="ARBA00022989"/>
    </source>
</evidence>
<keyword evidence="8" id="KW-1185">Reference proteome</keyword>
<dbReference type="RefSeq" id="XP_056497456.1">
    <property type="nucleotide sequence ID" value="XM_056647691.1"/>
</dbReference>
<evidence type="ECO:0000313" key="7">
    <source>
        <dbReference type="EMBL" id="KAJ5222533.1"/>
    </source>
</evidence>
<evidence type="ECO:0000313" key="8">
    <source>
        <dbReference type="Proteomes" id="UP001147733"/>
    </source>
</evidence>
<dbReference type="InterPro" id="IPR011701">
    <property type="entry name" value="MFS"/>
</dbReference>
<evidence type="ECO:0000256" key="4">
    <source>
        <dbReference type="ARBA" id="ARBA00023136"/>
    </source>
</evidence>
<keyword evidence="3 6" id="KW-1133">Transmembrane helix</keyword>
<reference evidence="7" key="2">
    <citation type="journal article" date="2023" name="IMA Fungus">
        <title>Comparative genomic study of the Penicillium genus elucidates a diverse pangenome and 15 lateral gene transfer events.</title>
        <authorList>
            <person name="Petersen C."/>
            <person name="Sorensen T."/>
            <person name="Nielsen M.R."/>
            <person name="Sondergaard T.E."/>
            <person name="Sorensen J.L."/>
            <person name="Fitzpatrick D.A."/>
            <person name="Frisvad J.C."/>
            <person name="Nielsen K.L."/>
        </authorList>
    </citation>
    <scope>NUCLEOTIDE SEQUENCE</scope>
    <source>
        <strain evidence="7">IBT 23319</strain>
    </source>
</reference>
<sequence>MASVMDSIKKHIHSVSTELSTRQPRPDDEDSSPLPEYATKSGTCMENATEKKTKEEPGVASIEATTTLWGKKGKWLVIAGLAMIMILYELDNSTVSIYNNYSTSSFHQLSKIAALNTAGSVLFAVVKPPIAKISNVIGRGQTYMMTMCLYILSYILMASAMSLNTYAAGYIFYVMGQSGTNIMNDIVISDISNARWRGFAIGVSFTPFLVTPWISGFIADSVVKGIGWRWGIGMFAILMPFGASFIITTLLYYQLRAKRMGLVQRHKMSFYEFCSQIDLGGLILFSGGFALVLVPLTLAATTTSRWETPYIDALIAIGVALLVAFPFYERLMARYPFMPPSCFRNVTISLCLFLISTDSIGFSCTHAYLYTWATVARNFSARDATFYNATNGIVSCLMGITAGLLMMWTRRYKWLIVIGAILRLIGYGVMIRLRGAPNSIFELFFVQAIQGLGSGIMQTNLLVPAQISVSHAQMPQITALVICFSFLGSSIGACIAGGIYTNTIGSALKKHLGQEATPALIQTLSNSIVGVAPAWGSPQRIAVNLAFSDVLRFMTYTALASSAPAIVLVWFMPNHKLPDRNSLVENSEDV</sequence>
<dbReference type="Pfam" id="PF07690">
    <property type="entry name" value="MFS_1"/>
    <property type="match status" value="1"/>
</dbReference>
<evidence type="ECO:0000256" key="5">
    <source>
        <dbReference type="SAM" id="MobiDB-lite"/>
    </source>
</evidence>
<feature type="compositionally biased region" description="Polar residues" evidence="5">
    <location>
        <begin position="14"/>
        <end position="23"/>
    </location>
</feature>
<dbReference type="AlphaFoldDB" id="A0A9W9NPM1"/>
<proteinExistence type="predicted"/>